<protein>
    <submittedName>
        <fullName evidence="1">Uncharacterized protein</fullName>
    </submittedName>
</protein>
<dbReference type="AlphaFoldDB" id="A0A0K2VDU4"/>
<name>A0A0K2VDU4_LEPSM</name>
<dbReference type="EMBL" id="HACA01030695">
    <property type="protein sequence ID" value="CDW48056.1"/>
    <property type="molecule type" value="Transcribed_RNA"/>
</dbReference>
<proteinExistence type="predicted"/>
<reference evidence="1" key="1">
    <citation type="submission" date="2014-05" db="EMBL/GenBank/DDBJ databases">
        <authorList>
            <person name="Chronopoulou M."/>
        </authorList>
    </citation>
    <scope>NUCLEOTIDE SEQUENCE</scope>
    <source>
        <tissue evidence="1">Whole organism</tissue>
    </source>
</reference>
<accession>A0A0K2VDU4</accession>
<sequence length="90" mass="10186">MEQPLDTTFSAFERKNEGRALSQYASGSSNEREQGRISDLLLLSRTLFLSVLSRGGTIPGGGSNRSCKFLEMHRRQHKELKDARIRANYL</sequence>
<organism evidence="1">
    <name type="scientific">Lepeophtheirus salmonis</name>
    <name type="common">Salmon louse</name>
    <name type="synonym">Caligus salmonis</name>
    <dbReference type="NCBI Taxonomy" id="72036"/>
    <lineage>
        <taxon>Eukaryota</taxon>
        <taxon>Metazoa</taxon>
        <taxon>Ecdysozoa</taxon>
        <taxon>Arthropoda</taxon>
        <taxon>Crustacea</taxon>
        <taxon>Multicrustacea</taxon>
        <taxon>Hexanauplia</taxon>
        <taxon>Copepoda</taxon>
        <taxon>Siphonostomatoida</taxon>
        <taxon>Caligidae</taxon>
        <taxon>Lepeophtheirus</taxon>
    </lineage>
</organism>
<evidence type="ECO:0000313" key="1">
    <source>
        <dbReference type="EMBL" id="CDW48056.1"/>
    </source>
</evidence>